<dbReference type="GO" id="GO:0006446">
    <property type="term" value="P:regulation of translational initiation"/>
    <property type="evidence" value="ECO:0007669"/>
    <property type="project" value="InterPro"/>
</dbReference>
<sequence length="202" mass="22122">MSLESQVAEVMSSAQFSHESIPILVKSVEEQIKGSTPLNFPANKALLKLYSSTLYTTSQLSPIKSLLLLSLSSSTEFSALLHILPSDALESCETLIAMGKKLEECDFVGFWKIEEGLESNNTLKESIRSRIIKDLSLGYSTIPESTFKSMLGCSANDSVPSFEDVEEVEGGNVVFKNTVYNSVKKGAKEQGIELERIVAIMN</sequence>
<dbReference type="PANTHER" id="PTHR13022:SF0">
    <property type="entry name" value="EUKARYOTIC TRANSLATION INITIATION FACTOR 3 SUBUNIT K"/>
    <property type="match status" value="1"/>
</dbReference>
<dbReference type="InterPro" id="IPR016024">
    <property type="entry name" value="ARM-type_fold"/>
</dbReference>
<gene>
    <name evidence="2" type="ORF">TrLO_g5828</name>
</gene>
<evidence type="ECO:0000313" key="2">
    <source>
        <dbReference type="EMBL" id="GMH49564.1"/>
    </source>
</evidence>
<accession>A0A9W7DMZ3</accession>
<keyword evidence="3" id="KW-1185">Reference proteome</keyword>
<dbReference type="Proteomes" id="UP001165122">
    <property type="component" value="Unassembled WGS sequence"/>
</dbReference>
<name>A0A9W7DMZ3_9STRA</name>
<dbReference type="GO" id="GO:0043022">
    <property type="term" value="F:ribosome binding"/>
    <property type="evidence" value="ECO:0007669"/>
    <property type="project" value="InterPro"/>
</dbReference>
<dbReference type="InterPro" id="IPR033464">
    <property type="entry name" value="CSN8_PSD8_EIF3K"/>
</dbReference>
<dbReference type="OrthoDB" id="337745at2759"/>
<feature type="domain" description="CSN8/PSMD8/EIF3K" evidence="1">
    <location>
        <begin position="67"/>
        <end position="157"/>
    </location>
</feature>
<comment type="caution">
    <text evidence="2">The sequence shown here is derived from an EMBL/GenBank/DDBJ whole genome shotgun (WGS) entry which is preliminary data.</text>
</comment>
<protein>
    <recommendedName>
        <fullName evidence="1">CSN8/PSMD8/EIF3K domain-containing protein</fullName>
    </recommendedName>
</protein>
<dbReference type="AlphaFoldDB" id="A0A9W7DMZ3"/>
<dbReference type="Pfam" id="PF10075">
    <property type="entry name" value="CSN8_PSD8_EIF3K"/>
    <property type="match status" value="1"/>
</dbReference>
<dbReference type="SUPFAM" id="SSF48371">
    <property type="entry name" value="ARM repeat"/>
    <property type="match status" value="1"/>
</dbReference>
<dbReference type="InterPro" id="IPR009374">
    <property type="entry name" value="eIF3k"/>
</dbReference>
<dbReference type="EMBL" id="BRXW01000388">
    <property type="protein sequence ID" value="GMH49564.1"/>
    <property type="molecule type" value="Genomic_DNA"/>
</dbReference>
<dbReference type="InterPro" id="IPR016020">
    <property type="entry name" value="Transl_init_fac_sub12_N_euk"/>
</dbReference>
<dbReference type="GO" id="GO:0003743">
    <property type="term" value="F:translation initiation factor activity"/>
    <property type="evidence" value="ECO:0007669"/>
    <property type="project" value="InterPro"/>
</dbReference>
<proteinExistence type="predicted"/>
<evidence type="ECO:0000313" key="3">
    <source>
        <dbReference type="Proteomes" id="UP001165122"/>
    </source>
</evidence>
<dbReference type="GO" id="GO:0005852">
    <property type="term" value="C:eukaryotic translation initiation factor 3 complex"/>
    <property type="evidence" value="ECO:0007669"/>
    <property type="project" value="InterPro"/>
</dbReference>
<dbReference type="Gene3D" id="1.25.40.250">
    <property type="entry name" value="ARM repeat, domain 1"/>
    <property type="match status" value="1"/>
</dbReference>
<evidence type="ECO:0000259" key="1">
    <source>
        <dbReference type="Pfam" id="PF10075"/>
    </source>
</evidence>
<organism evidence="2 3">
    <name type="scientific">Triparma laevis f. longispina</name>
    <dbReference type="NCBI Taxonomy" id="1714387"/>
    <lineage>
        <taxon>Eukaryota</taxon>
        <taxon>Sar</taxon>
        <taxon>Stramenopiles</taxon>
        <taxon>Ochrophyta</taxon>
        <taxon>Bolidophyceae</taxon>
        <taxon>Parmales</taxon>
        <taxon>Triparmaceae</taxon>
        <taxon>Triparma</taxon>
    </lineage>
</organism>
<dbReference type="PANTHER" id="PTHR13022">
    <property type="entry name" value="EUKARYOTIC TRANSLATION INITIATION FACTOR 3 SUBUNIT 11"/>
    <property type="match status" value="1"/>
</dbReference>
<reference evidence="3" key="1">
    <citation type="journal article" date="2023" name="Commun. Biol.">
        <title>Genome analysis of Parmales, the sister group of diatoms, reveals the evolutionary specialization of diatoms from phago-mixotrophs to photoautotrophs.</title>
        <authorList>
            <person name="Ban H."/>
            <person name="Sato S."/>
            <person name="Yoshikawa S."/>
            <person name="Yamada K."/>
            <person name="Nakamura Y."/>
            <person name="Ichinomiya M."/>
            <person name="Sato N."/>
            <person name="Blanc-Mathieu R."/>
            <person name="Endo H."/>
            <person name="Kuwata A."/>
            <person name="Ogata H."/>
        </authorList>
    </citation>
    <scope>NUCLEOTIDE SEQUENCE [LARGE SCALE GENOMIC DNA]</scope>
    <source>
        <strain evidence="3">NIES 3700</strain>
    </source>
</reference>